<name>A0A1Q5ZTZ0_9SPHI</name>
<organism evidence="1 2">
    <name type="scientific">Mucilaginibacter polytrichastri</name>
    <dbReference type="NCBI Taxonomy" id="1302689"/>
    <lineage>
        <taxon>Bacteria</taxon>
        <taxon>Pseudomonadati</taxon>
        <taxon>Bacteroidota</taxon>
        <taxon>Sphingobacteriia</taxon>
        <taxon>Sphingobacteriales</taxon>
        <taxon>Sphingobacteriaceae</taxon>
        <taxon>Mucilaginibacter</taxon>
    </lineage>
</organism>
<dbReference type="Proteomes" id="UP000186720">
    <property type="component" value="Unassembled WGS sequence"/>
</dbReference>
<comment type="caution">
    <text evidence="1">The sequence shown here is derived from an EMBL/GenBank/DDBJ whole genome shotgun (WGS) entry which is preliminary data.</text>
</comment>
<sequence>MSYWYKFISLCRAINLQEIFRISTFFCQIIMQITLTCTYVKPM</sequence>
<accession>A0A1Q5ZTZ0</accession>
<proteinExistence type="predicted"/>
<reference evidence="1 2" key="1">
    <citation type="submission" date="2016-11" db="EMBL/GenBank/DDBJ databases">
        <title>Whole Genome Sequencing of Mucilaginibacter polytrichastri RG4-7(T) isolated from the moss sample.</title>
        <authorList>
            <person name="Li Y."/>
        </authorList>
    </citation>
    <scope>NUCLEOTIDE SEQUENCE [LARGE SCALE GENOMIC DNA]</scope>
    <source>
        <strain evidence="1 2">RG4-7</strain>
    </source>
</reference>
<dbReference type="EMBL" id="MPPL01000001">
    <property type="protein sequence ID" value="OKS85193.1"/>
    <property type="molecule type" value="Genomic_DNA"/>
</dbReference>
<dbReference type="AlphaFoldDB" id="A0A1Q5ZTZ0"/>
<dbReference type="STRING" id="1302689.RG47T_0637"/>
<keyword evidence="2" id="KW-1185">Reference proteome</keyword>
<gene>
    <name evidence="1" type="ORF">RG47T_0637</name>
</gene>
<protein>
    <submittedName>
        <fullName evidence="1">Uncharacterized protein</fullName>
    </submittedName>
</protein>
<evidence type="ECO:0000313" key="1">
    <source>
        <dbReference type="EMBL" id="OKS85193.1"/>
    </source>
</evidence>
<evidence type="ECO:0000313" key="2">
    <source>
        <dbReference type="Proteomes" id="UP000186720"/>
    </source>
</evidence>